<accession>A0A1H6QJP3</accession>
<reference evidence="1 2" key="1">
    <citation type="submission" date="2016-10" db="EMBL/GenBank/DDBJ databases">
        <authorList>
            <person name="de Groot N.N."/>
        </authorList>
    </citation>
    <scope>NUCLEOTIDE SEQUENCE [LARGE SCALE GENOMIC DNA]</scope>
    <source>
        <strain evidence="1 2">DSM 19938</strain>
    </source>
</reference>
<dbReference type="Proteomes" id="UP000199532">
    <property type="component" value="Unassembled WGS sequence"/>
</dbReference>
<name>A0A1H6QJP3_9BACT</name>
<dbReference type="STRING" id="408657.SAMN04487995_0746"/>
<gene>
    <name evidence="1" type="ORF">SAMN04487995_0746</name>
</gene>
<dbReference type="AlphaFoldDB" id="A0A1H6QJP3"/>
<sequence length="108" mass="12055">MIFVPIHSGLDYYPGKITGTKMSAAVCVLMAAARSVIRLYSSSGMLTIGICKCFCFRNVSSGFYKSDQWVNRYDLAKQKVSALSEKPSGNISWANVYLRKIRDRTLMA</sequence>
<organism evidence="1 2">
    <name type="scientific">Dyadobacter koreensis</name>
    <dbReference type="NCBI Taxonomy" id="408657"/>
    <lineage>
        <taxon>Bacteria</taxon>
        <taxon>Pseudomonadati</taxon>
        <taxon>Bacteroidota</taxon>
        <taxon>Cytophagia</taxon>
        <taxon>Cytophagales</taxon>
        <taxon>Spirosomataceae</taxon>
        <taxon>Dyadobacter</taxon>
    </lineage>
</organism>
<protein>
    <submittedName>
        <fullName evidence="1">Uncharacterized protein</fullName>
    </submittedName>
</protein>
<proteinExistence type="predicted"/>
<evidence type="ECO:0000313" key="1">
    <source>
        <dbReference type="EMBL" id="SEI43961.1"/>
    </source>
</evidence>
<dbReference type="EMBL" id="FNXY01000001">
    <property type="protein sequence ID" value="SEI43961.1"/>
    <property type="molecule type" value="Genomic_DNA"/>
</dbReference>
<keyword evidence="2" id="KW-1185">Reference proteome</keyword>
<evidence type="ECO:0000313" key="2">
    <source>
        <dbReference type="Proteomes" id="UP000199532"/>
    </source>
</evidence>